<protein>
    <recommendedName>
        <fullName evidence="4">Carboxypeptidase-like regulatory domain-containing protein</fullName>
    </recommendedName>
</protein>
<keyword evidence="1" id="KW-0732">Signal</keyword>
<dbReference type="Pfam" id="PF13715">
    <property type="entry name" value="CarbopepD_reg_2"/>
    <property type="match status" value="1"/>
</dbReference>
<dbReference type="SUPFAM" id="SSF49464">
    <property type="entry name" value="Carboxypeptidase regulatory domain-like"/>
    <property type="match status" value="1"/>
</dbReference>
<dbReference type="InterPro" id="IPR043741">
    <property type="entry name" value="DUF5686"/>
</dbReference>
<evidence type="ECO:0000256" key="1">
    <source>
        <dbReference type="SAM" id="SignalP"/>
    </source>
</evidence>
<dbReference type="AlphaFoldDB" id="A0A2S7SRM8"/>
<name>A0A2S7SRM8_9BACT</name>
<evidence type="ECO:0008006" key="4">
    <source>
        <dbReference type="Google" id="ProtNLM"/>
    </source>
</evidence>
<feature type="chain" id="PRO_5015636354" description="Carboxypeptidase-like regulatory domain-containing protein" evidence="1">
    <location>
        <begin position="22"/>
        <end position="810"/>
    </location>
</feature>
<sequence length="810" mass="93399">MFRIFSLLFLVFTFSFPFTYGQQVMSAKVYDAESKQPVPFATVRFSIADRGTIADLDGVFVVNEPDAGIKWVEISCLGYQPLKVTIPFTSNKVYLQRTANGLTEVVIKPPFDKIRRILNAAIANKSSNNPDKYDWYRCKVYYKMLADISLPDSVLNDTGKDAKEMRDILATQHLLMSETYSIRTWKQPQQLQEEVIGSRFSGLKKSLFTGLITDVLPFHAYSDYIQLNGKDYHNPLSKGYDQYYKFDIVDEISQGNDTTWVLSFKPRAKVLNELKGTLYINSDGYAISHFIGSAADTILKRVVRIEQQYEQVMADGAKHWFPSRLNYIIEWTQKTKKSSMTYHLKGNSRIDSVRFKEDDNFRFDKRHTVKMMDDADQLQDTVWKAMRPEVLDSKEARTYQMVDSFGDAKHFDRFMSYLSRLPEGKVSIGKFDVNLLRIFQSNYYEDYRLGLGLQTNEKVIKWLSVGGWAGYGTRDAHWKYGVFTELYADKAQEFVFKASYTDEINDPGRVHIHPDLDQNYLNAYLLNRVDQIKTYSLGIKKKLGYWSLELTGRQQDIVPKYAYAFEHNGVDYTAFKANELSLSFRYAFAERTAPFFGRYYTLGSKYPIVYGKITAGNLQGVGTDIPYTQIAAAISWQKHLNRIGNERFLVSAGKLFSNDQLPLGKLFAGNGYRYDQNGGLSVYSFGGMLTMYPYDYYTDQFVNVIWRHDFDSKLYKFTVPGSSFSSAPYIALQYNMLYGTLQHRETQKFVAFGVPDNAYHEAGILLNNLVKLKYLNLYYFSFNAGYFYHFTPVTDLNKNGKIVLGFDVQF</sequence>
<gene>
    <name evidence="2" type="ORF">CJD36_020690</name>
</gene>
<accession>A0A2S7SRM8</accession>
<dbReference type="Pfam" id="PF18939">
    <property type="entry name" value="DUF5686"/>
    <property type="match status" value="1"/>
</dbReference>
<evidence type="ECO:0000313" key="2">
    <source>
        <dbReference type="EMBL" id="PQJ09206.1"/>
    </source>
</evidence>
<proteinExistence type="predicted"/>
<organism evidence="2 3">
    <name type="scientific">Flavipsychrobacter stenotrophus</name>
    <dbReference type="NCBI Taxonomy" id="2077091"/>
    <lineage>
        <taxon>Bacteria</taxon>
        <taxon>Pseudomonadati</taxon>
        <taxon>Bacteroidota</taxon>
        <taxon>Chitinophagia</taxon>
        <taxon>Chitinophagales</taxon>
        <taxon>Chitinophagaceae</taxon>
        <taxon>Flavipsychrobacter</taxon>
    </lineage>
</organism>
<dbReference type="InterPro" id="IPR008969">
    <property type="entry name" value="CarboxyPept-like_regulatory"/>
</dbReference>
<reference evidence="2 3" key="1">
    <citation type="submission" date="2018-01" db="EMBL/GenBank/DDBJ databases">
        <title>A novel member of the phylum Bacteroidetes isolated from glacier ice.</title>
        <authorList>
            <person name="Liu Q."/>
            <person name="Xin Y.-H."/>
        </authorList>
    </citation>
    <scope>NUCLEOTIDE SEQUENCE [LARGE SCALE GENOMIC DNA]</scope>
    <source>
        <strain evidence="2 3">RB1R16</strain>
    </source>
</reference>
<dbReference type="EMBL" id="PPSL01000007">
    <property type="protein sequence ID" value="PQJ09206.1"/>
    <property type="molecule type" value="Genomic_DNA"/>
</dbReference>
<evidence type="ECO:0000313" key="3">
    <source>
        <dbReference type="Proteomes" id="UP000239872"/>
    </source>
</evidence>
<feature type="signal peptide" evidence="1">
    <location>
        <begin position="1"/>
        <end position="21"/>
    </location>
</feature>
<keyword evidence="3" id="KW-1185">Reference proteome</keyword>
<dbReference type="Proteomes" id="UP000239872">
    <property type="component" value="Unassembled WGS sequence"/>
</dbReference>
<comment type="caution">
    <text evidence="2">The sequence shown here is derived from an EMBL/GenBank/DDBJ whole genome shotgun (WGS) entry which is preliminary data.</text>
</comment>